<keyword evidence="2 5" id="KW-0863">Zinc-finger</keyword>
<keyword evidence="3" id="KW-0862">Zinc</keyword>
<dbReference type="PANTHER" id="PTHR46927:SF3">
    <property type="entry name" value="THAP-TYPE DOMAIN-CONTAINING PROTEIN"/>
    <property type="match status" value="1"/>
</dbReference>
<dbReference type="EMBL" id="VUJU01014715">
    <property type="protein sequence ID" value="KAF0701489.1"/>
    <property type="molecule type" value="Genomic_DNA"/>
</dbReference>
<dbReference type="GO" id="GO:0003677">
    <property type="term" value="F:DNA binding"/>
    <property type="evidence" value="ECO:0007669"/>
    <property type="project" value="UniProtKB-UniRule"/>
</dbReference>
<dbReference type="PANTHER" id="PTHR46927">
    <property type="entry name" value="AGAP005574-PA"/>
    <property type="match status" value="1"/>
</dbReference>
<evidence type="ECO:0000256" key="4">
    <source>
        <dbReference type="ARBA" id="ARBA00023125"/>
    </source>
</evidence>
<evidence type="ECO:0000259" key="6">
    <source>
        <dbReference type="PROSITE" id="PS50950"/>
    </source>
</evidence>
<evidence type="ECO:0000256" key="5">
    <source>
        <dbReference type="PROSITE-ProRule" id="PRU00309"/>
    </source>
</evidence>
<comment type="caution">
    <text evidence="7">The sequence shown here is derived from an EMBL/GenBank/DDBJ whole genome shotgun (WGS) entry which is preliminary data.</text>
</comment>
<feature type="domain" description="THAP-type" evidence="6">
    <location>
        <begin position="1"/>
        <end position="67"/>
    </location>
</feature>
<sequence length="67" mass="7733">MPGTRCAVAVCSNSLQETKKKNSNISYHTFPKNQKLCDVWINACRKKDKWNHTTSTICSVHFLEKDF</sequence>
<keyword evidence="1" id="KW-0479">Metal-binding</keyword>
<dbReference type="Gene3D" id="6.20.210.20">
    <property type="entry name" value="THAP domain"/>
    <property type="match status" value="1"/>
</dbReference>
<protein>
    <submittedName>
        <fullName evidence="7">THAP domain-containing protein 2-like</fullName>
    </submittedName>
</protein>
<keyword evidence="4 5" id="KW-0238">DNA-binding</keyword>
<evidence type="ECO:0000256" key="2">
    <source>
        <dbReference type="ARBA" id="ARBA00022771"/>
    </source>
</evidence>
<evidence type="ECO:0000256" key="3">
    <source>
        <dbReference type="ARBA" id="ARBA00022833"/>
    </source>
</evidence>
<keyword evidence="8" id="KW-1185">Reference proteome</keyword>
<proteinExistence type="predicted"/>
<feature type="non-terminal residue" evidence="7">
    <location>
        <position position="67"/>
    </location>
</feature>
<dbReference type="AlphaFoldDB" id="A0A6G0VM25"/>
<reference evidence="7 8" key="1">
    <citation type="submission" date="2019-08" db="EMBL/GenBank/DDBJ databases">
        <title>Whole genome of Aphis craccivora.</title>
        <authorList>
            <person name="Voronova N.V."/>
            <person name="Shulinski R.S."/>
            <person name="Bandarenka Y.V."/>
            <person name="Zhorov D.G."/>
            <person name="Warner D."/>
        </authorList>
    </citation>
    <scope>NUCLEOTIDE SEQUENCE [LARGE SCALE GENOMIC DNA]</scope>
    <source>
        <strain evidence="7">180601</strain>
        <tissue evidence="7">Whole Body</tissue>
    </source>
</reference>
<accession>A0A6G0VM25</accession>
<dbReference type="InterPro" id="IPR038441">
    <property type="entry name" value="THAP_Znf_sf"/>
</dbReference>
<dbReference type="Pfam" id="PF05485">
    <property type="entry name" value="THAP"/>
    <property type="match status" value="1"/>
</dbReference>
<dbReference type="InterPro" id="IPR006612">
    <property type="entry name" value="THAP_Znf"/>
</dbReference>
<dbReference type="PROSITE" id="PS50950">
    <property type="entry name" value="ZF_THAP"/>
    <property type="match status" value="1"/>
</dbReference>
<evidence type="ECO:0000313" key="7">
    <source>
        <dbReference type="EMBL" id="KAF0701489.1"/>
    </source>
</evidence>
<dbReference type="Proteomes" id="UP000478052">
    <property type="component" value="Unassembled WGS sequence"/>
</dbReference>
<gene>
    <name evidence="7" type="ORF">FWK35_00030207</name>
</gene>
<dbReference type="SUPFAM" id="SSF57716">
    <property type="entry name" value="Glucocorticoid receptor-like (DNA-binding domain)"/>
    <property type="match status" value="1"/>
</dbReference>
<evidence type="ECO:0000256" key="1">
    <source>
        <dbReference type="ARBA" id="ARBA00022723"/>
    </source>
</evidence>
<dbReference type="OrthoDB" id="5982876at2759"/>
<dbReference type="InterPro" id="IPR052224">
    <property type="entry name" value="THAP_domain_protein"/>
</dbReference>
<name>A0A6G0VM25_APHCR</name>
<organism evidence="7 8">
    <name type="scientific">Aphis craccivora</name>
    <name type="common">Cowpea aphid</name>
    <dbReference type="NCBI Taxonomy" id="307492"/>
    <lineage>
        <taxon>Eukaryota</taxon>
        <taxon>Metazoa</taxon>
        <taxon>Ecdysozoa</taxon>
        <taxon>Arthropoda</taxon>
        <taxon>Hexapoda</taxon>
        <taxon>Insecta</taxon>
        <taxon>Pterygota</taxon>
        <taxon>Neoptera</taxon>
        <taxon>Paraneoptera</taxon>
        <taxon>Hemiptera</taxon>
        <taxon>Sternorrhyncha</taxon>
        <taxon>Aphidomorpha</taxon>
        <taxon>Aphidoidea</taxon>
        <taxon>Aphididae</taxon>
        <taxon>Aphidini</taxon>
        <taxon>Aphis</taxon>
        <taxon>Aphis</taxon>
    </lineage>
</organism>
<evidence type="ECO:0000313" key="8">
    <source>
        <dbReference type="Proteomes" id="UP000478052"/>
    </source>
</evidence>
<dbReference type="GO" id="GO:0008270">
    <property type="term" value="F:zinc ion binding"/>
    <property type="evidence" value="ECO:0007669"/>
    <property type="project" value="UniProtKB-KW"/>
</dbReference>